<organism evidence="1 2">
    <name type="scientific">Morella rubra</name>
    <name type="common">Chinese bayberry</name>
    <dbReference type="NCBI Taxonomy" id="262757"/>
    <lineage>
        <taxon>Eukaryota</taxon>
        <taxon>Viridiplantae</taxon>
        <taxon>Streptophyta</taxon>
        <taxon>Embryophyta</taxon>
        <taxon>Tracheophyta</taxon>
        <taxon>Spermatophyta</taxon>
        <taxon>Magnoliopsida</taxon>
        <taxon>eudicotyledons</taxon>
        <taxon>Gunneridae</taxon>
        <taxon>Pentapetalae</taxon>
        <taxon>rosids</taxon>
        <taxon>fabids</taxon>
        <taxon>Fagales</taxon>
        <taxon>Myricaceae</taxon>
        <taxon>Morella</taxon>
    </lineage>
</organism>
<dbReference type="EMBL" id="RXIC02000023">
    <property type="protein sequence ID" value="KAB1213195.1"/>
    <property type="molecule type" value="Genomic_DNA"/>
</dbReference>
<keyword evidence="2" id="KW-1185">Reference proteome</keyword>
<dbReference type="Proteomes" id="UP000516437">
    <property type="component" value="Chromosome 5"/>
</dbReference>
<proteinExistence type="predicted"/>
<evidence type="ECO:0000313" key="2">
    <source>
        <dbReference type="Proteomes" id="UP000516437"/>
    </source>
</evidence>
<gene>
    <name evidence="1" type="ORF">CJ030_MR5G024781</name>
</gene>
<reference evidence="1 2" key="1">
    <citation type="journal article" date="2019" name="Plant Biotechnol. J.">
        <title>The red bayberry genome and genetic basis of sex determination.</title>
        <authorList>
            <person name="Jia H.M."/>
            <person name="Jia H.J."/>
            <person name="Cai Q.L."/>
            <person name="Wang Y."/>
            <person name="Zhao H.B."/>
            <person name="Yang W.F."/>
            <person name="Wang G.Y."/>
            <person name="Li Y.H."/>
            <person name="Zhan D.L."/>
            <person name="Shen Y.T."/>
            <person name="Niu Q.F."/>
            <person name="Chang L."/>
            <person name="Qiu J."/>
            <person name="Zhao L."/>
            <person name="Xie H.B."/>
            <person name="Fu W.Y."/>
            <person name="Jin J."/>
            <person name="Li X.W."/>
            <person name="Jiao Y."/>
            <person name="Zhou C.C."/>
            <person name="Tu T."/>
            <person name="Chai C.Y."/>
            <person name="Gao J.L."/>
            <person name="Fan L.J."/>
            <person name="van de Weg E."/>
            <person name="Wang J.Y."/>
            <person name="Gao Z.S."/>
        </authorList>
    </citation>
    <scope>NUCLEOTIDE SEQUENCE [LARGE SCALE GENOMIC DNA]</scope>
    <source>
        <tissue evidence="1">Leaves</tissue>
    </source>
</reference>
<sequence>MRFRFGVSGDHMALAQAFPVPSVPSSCYQCGIDQNSNFQKKDHNVSLLALARAASLEIGLSRDSLGSRSGRSDILHRRWSLNAVDTHIVENAPTCASIEIPVSCYQARKLKENEKEVEFGCLFTSTMNLNDYVKLGIEDAVPVWKGECFL</sequence>
<protein>
    <submittedName>
        <fullName evidence="1">Uncharacterized protein</fullName>
    </submittedName>
</protein>
<name>A0A6A1VKR5_9ROSI</name>
<comment type="caution">
    <text evidence="1">The sequence shown here is derived from an EMBL/GenBank/DDBJ whole genome shotgun (WGS) entry which is preliminary data.</text>
</comment>
<dbReference type="AlphaFoldDB" id="A0A6A1VKR5"/>
<dbReference type="OrthoDB" id="1730817at2759"/>
<accession>A0A6A1VKR5</accession>
<evidence type="ECO:0000313" key="1">
    <source>
        <dbReference type="EMBL" id="KAB1213195.1"/>
    </source>
</evidence>